<gene>
    <name evidence="2" type="ORF">IRI77_36950</name>
</gene>
<keyword evidence="1" id="KW-0812">Transmembrane</keyword>
<evidence type="ECO:0000313" key="3">
    <source>
        <dbReference type="Proteomes" id="UP000593892"/>
    </source>
</evidence>
<accession>A0A7S7NR51</accession>
<feature type="transmembrane region" description="Helical" evidence="1">
    <location>
        <begin position="141"/>
        <end position="160"/>
    </location>
</feature>
<feature type="transmembrane region" description="Helical" evidence="1">
    <location>
        <begin position="316"/>
        <end position="337"/>
    </location>
</feature>
<sequence>MKQQYPAIAFVLLVLTLLGFFVFPGHTWLQSDTQIYAPMLDRMLDPALVPKDELALRPHVTWTLYDEIAFGLRHLTGADLEQVLGGQQLVFRFIGLAGAFLLAQAMGLGLPAALFAAACFGLGAVINGPAVLTLEYEPVPRAFAILLLMGAFGCAANRYWRVSAVLAFLATIYHPTSTAPFWACAALYFLVSKSRRELWPLAVGCAAAIGTVLLCATLQHGETERQVWFGVIPTQLETVQKFRAMYNWIQFWPSPWFWQYPALLLFSAGAWWRIRTRLSPEARFFSLAVAVYGMLMVPLQYLLLDVGKWILMPQFQPARAVLFITAMALLLGVAAGWHAATAGRRLEAFAWFVVVFAIPTNGLVIQLFTVPDARKLTLVLALAAVAVMAVKWPRTAVLVPAAAIFLIPGFGGVRNYPVLHTAPLRALSAWAHESTPQDAMFLFADVGHGLQPGVFRNDAKRSIYVDWKGGGQANLLEDFARLWWQRWNAVHEAKLPLLPLEDYRAMGVDYIVVRTANRPPAATPVYSNSDWAVLATRPTGQ</sequence>
<feature type="transmembrane region" description="Helical" evidence="1">
    <location>
        <begin position="6"/>
        <end position="29"/>
    </location>
</feature>
<feature type="transmembrane region" description="Helical" evidence="1">
    <location>
        <begin position="284"/>
        <end position="304"/>
    </location>
</feature>
<feature type="transmembrane region" description="Helical" evidence="1">
    <location>
        <begin position="256"/>
        <end position="272"/>
    </location>
</feature>
<keyword evidence="3" id="KW-1185">Reference proteome</keyword>
<feature type="transmembrane region" description="Helical" evidence="1">
    <location>
        <begin position="397"/>
        <end position="416"/>
    </location>
</feature>
<reference evidence="2 3" key="1">
    <citation type="submission" date="2020-10" db="EMBL/GenBank/DDBJ databases">
        <title>Complete genome sequence of Paludibaculum fermentans P105T, a facultatively anaerobic acidobacterium capable of dissimilatory Fe(III) reduction.</title>
        <authorList>
            <person name="Dedysh S.N."/>
            <person name="Beletsky A.V."/>
            <person name="Kulichevskaya I.S."/>
            <person name="Mardanov A.V."/>
            <person name="Ravin N.V."/>
        </authorList>
    </citation>
    <scope>NUCLEOTIDE SEQUENCE [LARGE SCALE GENOMIC DNA]</scope>
    <source>
        <strain evidence="2 3">P105</strain>
    </source>
</reference>
<dbReference type="EMBL" id="CP063849">
    <property type="protein sequence ID" value="QOY88263.1"/>
    <property type="molecule type" value="Genomic_DNA"/>
</dbReference>
<feature type="transmembrane region" description="Helical" evidence="1">
    <location>
        <begin position="349"/>
        <end position="367"/>
    </location>
</feature>
<keyword evidence="1" id="KW-1133">Transmembrane helix</keyword>
<dbReference type="RefSeq" id="WP_194449926.1">
    <property type="nucleotide sequence ID" value="NZ_CP063849.1"/>
</dbReference>
<proteinExistence type="predicted"/>
<feature type="transmembrane region" description="Helical" evidence="1">
    <location>
        <begin position="112"/>
        <end position="134"/>
    </location>
</feature>
<protein>
    <recommendedName>
        <fullName evidence="4">Glycosyltransferase RgtA/B/C/D-like domain-containing protein</fullName>
    </recommendedName>
</protein>
<feature type="transmembrane region" description="Helical" evidence="1">
    <location>
        <begin position="198"/>
        <end position="219"/>
    </location>
</feature>
<dbReference type="KEGG" id="pfer:IRI77_36950"/>
<evidence type="ECO:0000313" key="2">
    <source>
        <dbReference type="EMBL" id="QOY88263.1"/>
    </source>
</evidence>
<feature type="transmembrane region" description="Helical" evidence="1">
    <location>
        <begin position="172"/>
        <end position="191"/>
    </location>
</feature>
<evidence type="ECO:0008006" key="4">
    <source>
        <dbReference type="Google" id="ProtNLM"/>
    </source>
</evidence>
<organism evidence="2 3">
    <name type="scientific">Paludibaculum fermentans</name>
    <dbReference type="NCBI Taxonomy" id="1473598"/>
    <lineage>
        <taxon>Bacteria</taxon>
        <taxon>Pseudomonadati</taxon>
        <taxon>Acidobacteriota</taxon>
        <taxon>Terriglobia</taxon>
        <taxon>Bryobacterales</taxon>
        <taxon>Bryobacteraceae</taxon>
        <taxon>Paludibaculum</taxon>
    </lineage>
</organism>
<name>A0A7S7NR51_PALFE</name>
<dbReference type="Proteomes" id="UP000593892">
    <property type="component" value="Chromosome"/>
</dbReference>
<keyword evidence="1" id="KW-0472">Membrane</keyword>
<evidence type="ECO:0000256" key="1">
    <source>
        <dbReference type="SAM" id="Phobius"/>
    </source>
</evidence>
<dbReference type="AlphaFoldDB" id="A0A7S7NR51"/>